<proteinExistence type="predicted"/>
<reference evidence="1 2" key="1">
    <citation type="journal article" date="2007" name="PLoS Pathog.">
        <title>Genome sequence of Babesia bovis and comparative analysis of apicomplexan hemoprotozoa.</title>
        <authorList>
            <person name="Brayton K.A."/>
            <person name="Lau A.O.T."/>
            <person name="Herndon D.R."/>
            <person name="Hannick L."/>
            <person name="Kappmeyer L.S."/>
            <person name="Berens S.J."/>
            <person name="Bidwell S.L."/>
            <person name="Brown W.C."/>
            <person name="Crabtree J."/>
            <person name="Fadrosh D."/>
            <person name="Feldblum T."/>
            <person name="Forberger H.A."/>
            <person name="Haas B.J."/>
            <person name="Howell J.M."/>
            <person name="Khouri H."/>
            <person name="Koo H."/>
            <person name="Mann D.J."/>
            <person name="Norimine J."/>
            <person name="Paulsen I.T."/>
            <person name="Radune D."/>
            <person name="Ren Q."/>
            <person name="Smith R.K. Jr."/>
            <person name="Suarez C.E."/>
            <person name="White O."/>
            <person name="Wortman J.R."/>
            <person name="Knowles D.P. Jr."/>
            <person name="McElwain T.F."/>
            <person name="Nene V.M."/>
        </authorList>
    </citation>
    <scope>NUCLEOTIDE SEQUENCE [LARGE SCALE GENOMIC DNA]</scope>
    <source>
        <strain evidence="1">T2Bo</strain>
    </source>
</reference>
<sequence>MAGVRVGLSAPIERVKSTLSESAGDINSFCQAVSRCSLNPSHRYVLYTVDSVYEGLELDSSSTPGNAAHKNVTRHLFKLPRAVYIPRAPEGYKFGPDFGSLLDSRLDASTLTLQDMSTIVNNIIDMCEFIAEHSLDTLVGPLRPSVLSFLEAYRERLLADRRYGEVKRLRFATELLHVTKLHSIDCDDLVSYISNMLGSSPGLLRQSTPDTLEYLCRMKLPYDLRCRIDGLFRSLSCTHLSVDQWSHLFAVACRANDNRNTVDCFIQQFKVLYRGLRVEADHNRVSQGAIMHVVRGISNLRCRICPSDPLWSNVSHVIESLWPFVNVRKGRFSNSEFIAVAECYFHGHRSLHPQLSQGARDCLDILIREFHRRRGSFLLRDWVNVFEVLEHARDAMAVNVLMNKGSSYYIPVSTIQRAWVEDVSAQLSEMPLESLADSVYSLSFPQCSNLCRHLVHAGCYAEPLSAALERRCLALLTDLKYHTTRHVLDLYFFQLQMVLPPHNPLRSALQSNKTATEMVSGISSYNLIRLLSLSLGTNASGVMLILNQLCERIESNLLSLGFAESCNLLSHAVSYQHWALVNAILSVAVPRVLRSHEGHKCLSRLLDLSKFTFSMPDSGSISTPATVLQSLVLERAANNVHHLGLPHLDLLLRNLSHCKFTDCTGQSADSQQLSPHVKSLLESALSHAMEIDLCGYTANHFASMVEALAQLGIRHDMLLDRLVSSCVASLVEADISVAATSLTSLASSLARVDHRVQALGDFFERILDLAPVPISNWDFEALDMQQRMALLHSISLYGIVTESLEARFLEVVAECERLVSNSATSGISACTYRQMYDTYISLLVAGMPNMGVSGRYPVFLLEHLPCYHWFKHQETKLADFKVSGLYTEIKGCLSQLGVTAGEPQVTGAYFAHLVFTDSGRVLYCVPPSDELIWRVPRNEAYPCSSANTLEHLHAIGESSRVMQHLQKSGFEVLPLYTRQWERLDQQGRIALLRSLLKLPTEPGTN</sequence>
<evidence type="ECO:0008006" key="3">
    <source>
        <dbReference type="Google" id="ProtNLM"/>
    </source>
</evidence>
<dbReference type="Proteomes" id="UP000002173">
    <property type="component" value="Chromosome 2"/>
</dbReference>
<evidence type="ECO:0000313" key="2">
    <source>
        <dbReference type="Proteomes" id="UP000002173"/>
    </source>
</evidence>
<keyword evidence="2" id="KW-1185">Reference proteome</keyword>
<dbReference type="EMBL" id="AAXT01000003">
    <property type="protein sequence ID" value="EDO06581.1"/>
    <property type="molecule type" value="Genomic_DNA"/>
</dbReference>
<evidence type="ECO:0000313" key="1">
    <source>
        <dbReference type="EMBL" id="EDO06581.1"/>
    </source>
</evidence>
<organism evidence="1 2">
    <name type="scientific">Babesia bovis</name>
    <dbReference type="NCBI Taxonomy" id="5865"/>
    <lineage>
        <taxon>Eukaryota</taxon>
        <taxon>Sar</taxon>
        <taxon>Alveolata</taxon>
        <taxon>Apicomplexa</taxon>
        <taxon>Aconoidasida</taxon>
        <taxon>Piroplasmida</taxon>
        <taxon>Babesiidae</taxon>
        <taxon>Babesia</taxon>
    </lineage>
</organism>
<dbReference type="InParanoid" id="A7AUH0"/>
<dbReference type="KEGG" id="bbo:BBOV_II006310"/>
<dbReference type="OMA" id="EIYFCNF"/>
<comment type="caution">
    <text evidence="1">The sequence shown here is derived from an EMBL/GenBank/DDBJ whole genome shotgun (WGS) entry which is preliminary data.</text>
</comment>
<gene>
    <name evidence="1" type="ORF">BBOV_II006310</name>
</gene>
<name>A7AUH0_BABBO</name>
<dbReference type="AlphaFoldDB" id="A7AUH0"/>
<dbReference type="eggNOG" id="ENOG502T0KR">
    <property type="taxonomic scope" value="Eukaryota"/>
</dbReference>
<protein>
    <recommendedName>
        <fullName evidence="3">RAP domain-containing protein</fullName>
    </recommendedName>
</protein>
<dbReference type="VEuPathDB" id="PiroplasmaDB:BBOV_II006310"/>
<dbReference type="GeneID" id="5478383"/>
<accession>A7AUH0</accession>